<dbReference type="Gene3D" id="2.60.40.1180">
    <property type="entry name" value="Golgi alpha-mannosidase II"/>
    <property type="match status" value="1"/>
</dbReference>
<evidence type="ECO:0000256" key="12">
    <source>
        <dbReference type="ARBA" id="ARBA00062813"/>
    </source>
</evidence>
<evidence type="ECO:0000256" key="10">
    <source>
        <dbReference type="ARBA" id="ARBA00023157"/>
    </source>
</evidence>
<keyword evidence="3" id="KW-1003">Cell membrane</keyword>
<keyword evidence="4" id="KW-0597">Phosphoprotein</keyword>
<accession>A0AAW0J5K3</accession>
<keyword evidence="5 19" id="KW-0812">Transmembrane</keyword>
<keyword evidence="2" id="KW-0813">Transport</keyword>
<keyword evidence="8 19" id="KW-1133">Transmembrane helix</keyword>
<dbReference type="Gene3D" id="3.20.20.80">
    <property type="entry name" value="Glycosidases"/>
    <property type="match status" value="1"/>
</dbReference>
<dbReference type="InterPro" id="IPR006047">
    <property type="entry name" value="GH13_cat_dom"/>
</dbReference>
<dbReference type="PANTHER" id="PTHR10357">
    <property type="entry name" value="ALPHA-AMYLASE FAMILY MEMBER"/>
    <property type="match status" value="1"/>
</dbReference>
<feature type="region of interest" description="Disordered" evidence="18">
    <location>
        <begin position="1"/>
        <end position="74"/>
    </location>
</feature>
<evidence type="ECO:0000256" key="15">
    <source>
        <dbReference type="ARBA" id="ARBA00080119"/>
    </source>
</evidence>
<dbReference type="AlphaFoldDB" id="A0AAW0J5K3"/>
<feature type="domain" description="Glycosyl hydrolase family 13 catalytic" evidence="20">
    <location>
        <begin position="138"/>
        <end position="517"/>
    </location>
</feature>
<evidence type="ECO:0000256" key="9">
    <source>
        <dbReference type="ARBA" id="ARBA00023136"/>
    </source>
</evidence>
<dbReference type="Proteomes" id="UP001488838">
    <property type="component" value="Unassembled WGS sequence"/>
</dbReference>
<evidence type="ECO:0000256" key="18">
    <source>
        <dbReference type="SAM" id="MobiDB-lite"/>
    </source>
</evidence>
<dbReference type="GO" id="GO:0006865">
    <property type="term" value="P:amino acid transport"/>
    <property type="evidence" value="ECO:0007669"/>
    <property type="project" value="UniProtKB-KW"/>
</dbReference>
<feature type="non-terminal residue" evidence="21">
    <location>
        <position position="1"/>
    </location>
</feature>
<dbReference type="GO" id="GO:0016324">
    <property type="term" value="C:apical plasma membrane"/>
    <property type="evidence" value="ECO:0007669"/>
    <property type="project" value="UniProtKB-SubCell"/>
</dbReference>
<evidence type="ECO:0000256" key="16">
    <source>
        <dbReference type="ARBA" id="ARBA00080686"/>
    </source>
</evidence>
<dbReference type="SUPFAM" id="SSF51445">
    <property type="entry name" value="(Trans)glycosidases"/>
    <property type="match status" value="1"/>
</dbReference>
<proteinExistence type="predicted"/>
<reference evidence="21 22" key="1">
    <citation type="journal article" date="2023" name="bioRxiv">
        <title>Conserved and derived expression patterns and positive selection on dental genes reveal complex evolutionary context of ever-growing rodent molars.</title>
        <authorList>
            <person name="Calamari Z.T."/>
            <person name="Song A."/>
            <person name="Cohen E."/>
            <person name="Akter M."/>
            <person name="Roy R.D."/>
            <person name="Hallikas O."/>
            <person name="Christensen M.M."/>
            <person name="Li P."/>
            <person name="Marangoni P."/>
            <person name="Jernvall J."/>
            <person name="Klein O.D."/>
        </authorList>
    </citation>
    <scope>NUCLEOTIDE SEQUENCE [LARGE SCALE GENOMIC DNA]</scope>
    <source>
        <strain evidence="21">V071</strain>
    </source>
</reference>
<evidence type="ECO:0000256" key="11">
    <source>
        <dbReference type="ARBA" id="ARBA00023180"/>
    </source>
</evidence>
<sequence>SLLESTGKRGNRVGMDEDKSNRDSIPMSMKGCRTNNGFVQNEDISEQDPDPGSRDTSQPNAVSIPASEESHPKALRPYAGMPKEVLFQFSGQARYRVPREILFWLTVVSVFLLIGATIAIIAISPKCLDWWQAGPMYQIYPRSFKDSNKDGNGDLKGIQEKLDYIASLNIKTIWVCSFYKSSLKDFRYGIEDFQEIDPIFGTMKDFEDLVAAIHDKGLKLIIDFIPNHTSDQHPWFQSSRNRSGKYTDYYIWQNCTHENGVTIPPNNWLSVYGNSSWHFDDVRKQCYYHQFLKEQPDLNFRNPAVQEEIKEIIQFWLSKGVDGFSFNAVKFLLEAKDLRNEIQVNTSQIPDTVTHYSELYHDFTTTQVGMHDIVRDFRHVMDQYSREPGRYRTMMYYGLPFIQEADFPFNNYLTTLDSLSGHTVYEVITSWMENMPEGKWPNWMTGGPETTRLTSRLGDEYINSMNMLLFTLPGTPITYYGEEIGMRDISVTDFNGSYDATQNTLLSKSPMQWDNSSNAGFSEGNHTWLPTNSDYHAVNVEVQKTQSSSVLKMYQDLSLLRAQELLLSRGWFCLLKDDSHSVVYTRELDGIDKVFIVILNFGESSTLLNLQEVISDLPMKLRIKLSTNSSSKGSDVDTRAISLEKGEGLILEYSMKTLLHHQQAFRDRCFVSNRACYSSVLDILHNLC</sequence>
<comment type="subunit">
    <text evidence="12">Disulfide-linked heterodimer composed of the catalytic light subunit SLC7A9 and the heavy subunit SLC3A1. The heterodimer is the minimal functional unit. Assembles in non-covalently linked heterotetramers (dimers of heterodimers) and higher order oligomers; the oligomerization is mediated by SLC3A1 likely to prevent degradation in the endoplasmic reticulum and facilitate heteromer trafficking to the plasma membrane. Disulfide-linked heterodimer composed of the catalytic light subunit SLC7A13 and the heavy subunit SLC3A1.</text>
</comment>
<dbReference type="InterPro" id="IPR045857">
    <property type="entry name" value="O16G_dom_2"/>
</dbReference>
<dbReference type="CDD" id="cd11359">
    <property type="entry name" value="AmyAc_SLC3A1"/>
    <property type="match status" value="1"/>
</dbReference>
<dbReference type="InterPro" id="IPR017853">
    <property type="entry name" value="GH"/>
</dbReference>
<comment type="subcellular location">
    <subcellularLocation>
        <location evidence="1">Apical cell membrane</location>
        <topology evidence="1">Single-pass type II membrane protein</topology>
    </subcellularLocation>
</comment>
<keyword evidence="9 19" id="KW-0472">Membrane</keyword>
<comment type="caution">
    <text evidence="21">The sequence shown here is derived from an EMBL/GenBank/DDBJ whole genome shotgun (WGS) entry which is preliminary data.</text>
</comment>
<evidence type="ECO:0000313" key="21">
    <source>
        <dbReference type="EMBL" id="KAK7821571.1"/>
    </source>
</evidence>
<gene>
    <name evidence="21" type="ORF">U0070_014451</name>
</gene>
<keyword evidence="7" id="KW-0029">Amino-acid transport</keyword>
<evidence type="ECO:0000256" key="2">
    <source>
        <dbReference type="ARBA" id="ARBA00022448"/>
    </source>
</evidence>
<dbReference type="Gene3D" id="3.90.400.10">
    <property type="entry name" value="Oligo-1,6-glucosidase, Domain 2"/>
    <property type="match status" value="1"/>
</dbReference>
<dbReference type="SMART" id="SM00642">
    <property type="entry name" value="Aamy"/>
    <property type="match status" value="1"/>
</dbReference>
<evidence type="ECO:0000256" key="13">
    <source>
        <dbReference type="ARBA" id="ARBA00068638"/>
    </source>
</evidence>
<feature type="transmembrane region" description="Helical" evidence="19">
    <location>
        <begin position="101"/>
        <end position="123"/>
    </location>
</feature>
<evidence type="ECO:0000256" key="1">
    <source>
        <dbReference type="ARBA" id="ARBA00004655"/>
    </source>
</evidence>
<dbReference type="Pfam" id="PF00128">
    <property type="entry name" value="Alpha-amylase"/>
    <property type="match status" value="1"/>
</dbReference>
<name>A0AAW0J5K3_MYOGA</name>
<evidence type="ECO:0000256" key="14">
    <source>
        <dbReference type="ARBA" id="ARBA00076162"/>
    </source>
</evidence>
<keyword evidence="10" id="KW-1015">Disulfide bond</keyword>
<evidence type="ECO:0000256" key="17">
    <source>
        <dbReference type="ARBA" id="ARBA00083001"/>
    </source>
</evidence>
<evidence type="ECO:0000259" key="20">
    <source>
        <dbReference type="SMART" id="SM00642"/>
    </source>
</evidence>
<keyword evidence="11" id="KW-0325">Glycoprotein</keyword>
<dbReference type="InterPro" id="IPR013780">
    <property type="entry name" value="Glyco_hydro_b"/>
</dbReference>
<protein>
    <recommendedName>
        <fullName evidence="13">Amino acid transporter heavy chain SLC3A1</fullName>
    </recommendedName>
    <alternativeName>
        <fullName evidence="16">D2</fullName>
    </alternativeName>
    <alternativeName>
        <fullName evidence="17">Neutral and basic amino acid transport protein</fullName>
    </alternativeName>
    <alternativeName>
        <fullName evidence="15">Solute carrier family 3 member 1</fullName>
    </alternativeName>
    <alternativeName>
        <fullName evidence="14">b(0,+)-type amino acid transporter-related heavy chain</fullName>
    </alternativeName>
</protein>
<evidence type="ECO:0000256" key="7">
    <source>
        <dbReference type="ARBA" id="ARBA00022970"/>
    </source>
</evidence>
<evidence type="ECO:0000256" key="3">
    <source>
        <dbReference type="ARBA" id="ARBA00022475"/>
    </source>
</evidence>
<dbReference type="GO" id="GO:0005975">
    <property type="term" value="P:carbohydrate metabolic process"/>
    <property type="evidence" value="ECO:0007669"/>
    <property type="project" value="InterPro"/>
</dbReference>
<evidence type="ECO:0000256" key="19">
    <source>
        <dbReference type="SAM" id="Phobius"/>
    </source>
</evidence>
<evidence type="ECO:0000256" key="5">
    <source>
        <dbReference type="ARBA" id="ARBA00022692"/>
    </source>
</evidence>
<evidence type="ECO:0000313" key="22">
    <source>
        <dbReference type="Proteomes" id="UP001488838"/>
    </source>
</evidence>
<keyword evidence="6" id="KW-0735">Signal-anchor</keyword>
<dbReference type="FunFam" id="3.90.400.10:FF:000001">
    <property type="entry name" value="Maltase A3, isoform A"/>
    <property type="match status" value="1"/>
</dbReference>
<keyword evidence="22" id="KW-1185">Reference proteome</keyword>
<dbReference type="EMBL" id="JBBHLL010000064">
    <property type="protein sequence ID" value="KAK7821571.1"/>
    <property type="molecule type" value="Genomic_DNA"/>
</dbReference>
<dbReference type="PANTHER" id="PTHR10357:SF179">
    <property type="entry name" value="NEUTRAL AND BASIC AMINO ACID TRANSPORT PROTEIN RBAT"/>
    <property type="match status" value="1"/>
</dbReference>
<evidence type="ECO:0000256" key="4">
    <source>
        <dbReference type="ARBA" id="ARBA00022553"/>
    </source>
</evidence>
<dbReference type="FunFam" id="2.60.40.1180:FF:000026">
    <property type="entry name" value="Solute carrier family 3 (amino acid transporter heavy chain), member 1"/>
    <property type="match status" value="1"/>
</dbReference>
<organism evidence="21 22">
    <name type="scientific">Myodes glareolus</name>
    <name type="common">Bank vole</name>
    <name type="synonym">Clethrionomys glareolus</name>
    <dbReference type="NCBI Taxonomy" id="447135"/>
    <lineage>
        <taxon>Eukaryota</taxon>
        <taxon>Metazoa</taxon>
        <taxon>Chordata</taxon>
        <taxon>Craniata</taxon>
        <taxon>Vertebrata</taxon>
        <taxon>Euteleostomi</taxon>
        <taxon>Mammalia</taxon>
        <taxon>Eutheria</taxon>
        <taxon>Euarchontoglires</taxon>
        <taxon>Glires</taxon>
        <taxon>Rodentia</taxon>
        <taxon>Myomorpha</taxon>
        <taxon>Muroidea</taxon>
        <taxon>Cricetidae</taxon>
        <taxon>Arvicolinae</taxon>
        <taxon>Myodes</taxon>
    </lineage>
</organism>
<evidence type="ECO:0000256" key="6">
    <source>
        <dbReference type="ARBA" id="ARBA00022968"/>
    </source>
</evidence>
<evidence type="ECO:0000256" key="8">
    <source>
        <dbReference type="ARBA" id="ARBA00022989"/>
    </source>
</evidence>